<reference evidence="2 3" key="1">
    <citation type="submission" date="2024-03" db="EMBL/GenBank/DDBJ databases">
        <title>Sequence of Lycoming College Course Isolates.</title>
        <authorList>
            <person name="Plotts O."/>
            <person name="Newman J."/>
        </authorList>
    </citation>
    <scope>NUCLEOTIDE SEQUENCE [LARGE SCALE GENOMIC DNA]</scope>
    <source>
        <strain evidence="2 3">CJB-3</strain>
    </source>
</reference>
<comment type="caution">
    <text evidence="2">The sequence shown here is derived from an EMBL/GenBank/DDBJ whole genome shotgun (WGS) entry which is preliminary data.</text>
</comment>
<name>A0ABU8NJJ6_9SPHI</name>
<keyword evidence="3" id="KW-1185">Reference proteome</keyword>
<feature type="transmembrane region" description="Helical" evidence="1">
    <location>
        <begin position="43"/>
        <end position="61"/>
    </location>
</feature>
<sequence length="238" mass="26360">MQDKAFDQLLRDKFEEAEMQPSADLWNGISEQLSPKPKRSLPVYWMAAAVAVIAVTIGLLMPMQKTEKIRLQAPEVASNDVSPVPAVTVVKTPVQVSNVSSAVTDKVESTPLIIAPRIKLSNREKELAALQPKATSDRPVIKQPEVVSTLAKVEPKEEAPKEEVMIAKADPSEYTDAALEPEHQENKGIRNVGDLVNFVVNKVDKREKKFIQFDTNDDNSSLVSINIGFIKFNKKSDK</sequence>
<evidence type="ECO:0000313" key="3">
    <source>
        <dbReference type="Proteomes" id="UP001378956"/>
    </source>
</evidence>
<gene>
    <name evidence="2" type="ORF">WAE58_06425</name>
</gene>
<keyword evidence="1" id="KW-1133">Transmembrane helix</keyword>
<evidence type="ECO:0000313" key="2">
    <source>
        <dbReference type="EMBL" id="MEJ2902049.1"/>
    </source>
</evidence>
<keyword evidence="1" id="KW-0472">Membrane</keyword>
<protein>
    <submittedName>
        <fullName evidence="2">Uncharacterized protein</fullName>
    </submittedName>
</protein>
<dbReference type="RefSeq" id="WP_288879635.1">
    <property type="nucleotide sequence ID" value="NZ_CBFGNQ010000003.1"/>
</dbReference>
<dbReference type="Proteomes" id="UP001378956">
    <property type="component" value="Unassembled WGS sequence"/>
</dbReference>
<keyword evidence="1" id="KW-0812">Transmembrane</keyword>
<evidence type="ECO:0000256" key="1">
    <source>
        <dbReference type="SAM" id="Phobius"/>
    </source>
</evidence>
<accession>A0ABU8NJJ6</accession>
<dbReference type="EMBL" id="JBBEUB010000001">
    <property type="protein sequence ID" value="MEJ2902049.1"/>
    <property type="molecule type" value="Genomic_DNA"/>
</dbReference>
<organism evidence="2 3">
    <name type="scientific">Pedobacter panaciterrae</name>
    <dbReference type="NCBI Taxonomy" id="363849"/>
    <lineage>
        <taxon>Bacteria</taxon>
        <taxon>Pseudomonadati</taxon>
        <taxon>Bacteroidota</taxon>
        <taxon>Sphingobacteriia</taxon>
        <taxon>Sphingobacteriales</taxon>
        <taxon>Sphingobacteriaceae</taxon>
        <taxon>Pedobacter</taxon>
    </lineage>
</organism>
<proteinExistence type="predicted"/>